<keyword evidence="7 8" id="KW-0862">Zinc</keyword>
<proteinExistence type="inferred from homology"/>
<evidence type="ECO:0000256" key="6">
    <source>
        <dbReference type="ARBA" id="ARBA00022801"/>
    </source>
</evidence>
<evidence type="ECO:0000313" key="10">
    <source>
        <dbReference type="Proteomes" id="UP001595462"/>
    </source>
</evidence>
<comment type="caution">
    <text evidence="9">The sequence shown here is derived from an EMBL/GenBank/DDBJ whole genome shotgun (WGS) entry which is preliminary data.</text>
</comment>
<evidence type="ECO:0000256" key="7">
    <source>
        <dbReference type="ARBA" id="ARBA00022833"/>
    </source>
</evidence>
<dbReference type="Proteomes" id="UP001595462">
    <property type="component" value="Unassembled WGS sequence"/>
</dbReference>
<comment type="cofactor">
    <cofactor evidence="8">
        <name>Zn(2+)</name>
        <dbReference type="ChEBI" id="CHEBI:29105"/>
    </cofactor>
    <text evidence="8">Binds 1 zinc ion.</text>
</comment>
<feature type="binding site" evidence="8">
    <location>
        <position position="116"/>
    </location>
    <ligand>
        <name>Zn(2+)</name>
        <dbReference type="ChEBI" id="CHEBI:29105"/>
        <note>catalytic</note>
    </ligand>
</feature>
<evidence type="ECO:0000256" key="5">
    <source>
        <dbReference type="ARBA" id="ARBA00022759"/>
    </source>
</evidence>
<evidence type="ECO:0000256" key="2">
    <source>
        <dbReference type="ARBA" id="ARBA00022517"/>
    </source>
</evidence>
<dbReference type="InterPro" id="IPR023091">
    <property type="entry name" value="MetalPrtase_cat_dom_sf_prd"/>
</dbReference>
<dbReference type="RefSeq" id="WP_380685614.1">
    <property type="nucleotide sequence ID" value="NZ_JBHRSS010000001.1"/>
</dbReference>
<comment type="function">
    <text evidence="8">Single strand-specific metallo-endoribonuclease involved in late-stage 70S ribosome quality control and in maturation of the 3' terminus of the 16S rRNA.</text>
</comment>
<dbReference type="PANTHER" id="PTHR46986">
    <property type="entry name" value="ENDORIBONUCLEASE YBEY, CHLOROPLASTIC"/>
    <property type="match status" value="1"/>
</dbReference>
<comment type="similarity">
    <text evidence="1 8">Belongs to the endoribonuclease YbeY family.</text>
</comment>
<dbReference type="InterPro" id="IPR002036">
    <property type="entry name" value="YbeY"/>
</dbReference>
<keyword evidence="8" id="KW-0963">Cytoplasm</keyword>
<keyword evidence="3 8" id="KW-0540">Nuclease</keyword>
<feature type="binding site" evidence="8">
    <location>
        <position position="120"/>
    </location>
    <ligand>
        <name>Zn(2+)</name>
        <dbReference type="ChEBI" id="CHEBI:29105"/>
        <note>catalytic</note>
    </ligand>
</feature>
<sequence>MSLELALESAQRVPTAVDEAALERAAAAAVAATGTVEADTDVELAVRLVDEEESAQLNGRYRDKPHATNVLSFPAGVELPGLMVLGDLVICMPVVEREAEAQGKTREAHLTHMVVHGVLHLLGYDHIGDDEADTMEGLERRIMDGLGYADPYAERALP</sequence>
<protein>
    <recommendedName>
        <fullName evidence="8">Endoribonuclease YbeY</fullName>
        <ecNumber evidence="8">3.1.-.-</ecNumber>
    </recommendedName>
</protein>
<evidence type="ECO:0000256" key="1">
    <source>
        <dbReference type="ARBA" id="ARBA00010875"/>
    </source>
</evidence>
<reference evidence="10" key="1">
    <citation type="journal article" date="2019" name="Int. J. Syst. Evol. Microbiol.">
        <title>The Global Catalogue of Microorganisms (GCM) 10K type strain sequencing project: providing services to taxonomists for standard genome sequencing and annotation.</title>
        <authorList>
            <consortium name="The Broad Institute Genomics Platform"/>
            <consortium name="The Broad Institute Genome Sequencing Center for Infectious Disease"/>
            <person name="Wu L."/>
            <person name="Ma J."/>
        </authorList>
    </citation>
    <scope>NUCLEOTIDE SEQUENCE [LARGE SCALE GENOMIC DNA]</scope>
    <source>
        <strain evidence="10">KCTC 52640</strain>
    </source>
</reference>
<dbReference type="PROSITE" id="PS01306">
    <property type="entry name" value="UPF0054"/>
    <property type="match status" value="1"/>
</dbReference>
<gene>
    <name evidence="8 9" type="primary">ybeY</name>
    <name evidence="9" type="ORF">ACFOSU_01150</name>
</gene>
<dbReference type="InterPro" id="IPR020549">
    <property type="entry name" value="YbeY_CS"/>
</dbReference>
<dbReference type="NCBIfam" id="TIGR00043">
    <property type="entry name" value="rRNA maturation RNase YbeY"/>
    <property type="match status" value="1"/>
</dbReference>
<keyword evidence="8" id="KW-0698">rRNA processing</keyword>
<comment type="subcellular location">
    <subcellularLocation>
        <location evidence="8">Cytoplasm</location>
    </subcellularLocation>
</comment>
<dbReference type="HAMAP" id="MF_00009">
    <property type="entry name" value="Endoribonucl_YbeY"/>
    <property type="match status" value="1"/>
</dbReference>
<dbReference type="EC" id="3.1.-.-" evidence="8"/>
<evidence type="ECO:0000256" key="3">
    <source>
        <dbReference type="ARBA" id="ARBA00022722"/>
    </source>
</evidence>
<dbReference type="PANTHER" id="PTHR46986:SF1">
    <property type="entry name" value="ENDORIBONUCLEASE YBEY, CHLOROPLASTIC"/>
    <property type="match status" value="1"/>
</dbReference>
<evidence type="ECO:0000256" key="8">
    <source>
        <dbReference type="HAMAP-Rule" id="MF_00009"/>
    </source>
</evidence>
<dbReference type="EMBL" id="JBHRSS010000001">
    <property type="protein sequence ID" value="MFC3102494.1"/>
    <property type="molecule type" value="Genomic_DNA"/>
</dbReference>
<keyword evidence="5 8" id="KW-0255">Endonuclease</keyword>
<feature type="binding site" evidence="8">
    <location>
        <position position="126"/>
    </location>
    <ligand>
        <name>Zn(2+)</name>
        <dbReference type="ChEBI" id="CHEBI:29105"/>
        <note>catalytic</note>
    </ligand>
</feature>
<name>A0ABV7EKM9_9GAMM</name>
<keyword evidence="6 8" id="KW-0378">Hydrolase</keyword>
<keyword evidence="10" id="KW-1185">Reference proteome</keyword>
<evidence type="ECO:0000313" key="9">
    <source>
        <dbReference type="EMBL" id="MFC3102494.1"/>
    </source>
</evidence>
<dbReference type="Pfam" id="PF02130">
    <property type="entry name" value="YbeY"/>
    <property type="match status" value="1"/>
</dbReference>
<keyword evidence="2 8" id="KW-0690">Ribosome biogenesis</keyword>
<dbReference type="SUPFAM" id="SSF55486">
    <property type="entry name" value="Metalloproteases ('zincins'), catalytic domain"/>
    <property type="match status" value="1"/>
</dbReference>
<accession>A0ABV7EKM9</accession>
<organism evidence="9 10">
    <name type="scientific">Salinisphaera aquimarina</name>
    <dbReference type="NCBI Taxonomy" id="2094031"/>
    <lineage>
        <taxon>Bacteria</taxon>
        <taxon>Pseudomonadati</taxon>
        <taxon>Pseudomonadota</taxon>
        <taxon>Gammaproteobacteria</taxon>
        <taxon>Salinisphaerales</taxon>
        <taxon>Salinisphaeraceae</taxon>
        <taxon>Salinisphaera</taxon>
    </lineage>
</organism>
<dbReference type="Gene3D" id="3.40.390.30">
    <property type="entry name" value="Metalloproteases ('zincins'), catalytic domain"/>
    <property type="match status" value="1"/>
</dbReference>
<evidence type="ECO:0000256" key="4">
    <source>
        <dbReference type="ARBA" id="ARBA00022723"/>
    </source>
</evidence>
<keyword evidence="4 8" id="KW-0479">Metal-binding</keyword>